<accession>A0A915ND68</accession>
<feature type="region of interest" description="Disordered" evidence="1">
    <location>
        <begin position="1"/>
        <end position="52"/>
    </location>
</feature>
<proteinExistence type="predicted"/>
<evidence type="ECO:0000313" key="2">
    <source>
        <dbReference type="Proteomes" id="UP000887560"/>
    </source>
</evidence>
<feature type="compositionally biased region" description="Polar residues" evidence="1">
    <location>
        <begin position="1"/>
        <end position="12"/>
    </location>
</feature>
<feature type="compositionally biased region" description="Low complexity" evidence="1">
    <location>
        <begin position="13"/>
        <end position="50"/>
    </location>
</feature>
<reference evidence="3" key="1">
    <citation type="submission" date="2022-11" db="UniProtKB">
        <authorList>
            <consortium name="WormBaseParasite"/>
        </authorList>
    </citation>
    <scope>IDENTIFICATION</scope>
</reference>
<protein>
    <submittedName>
        <fullName evidence="3">Uncharacterized protein</fullName>
    </submittedName>
</protein>
<keyword evidence="2" id="KW-1185">Reference proteome</keyword>
<evidence type="ECO:0000313" key="3">
    <source>
        <dbReference type="WBParaSite" id="scf7180000417305.g1122"/>
    </source>
</evidence>
<organism evidence="2 3">
    <name type="scientific">Meloidogyne floridensis</name>
    <dbReference type="NCBI Taxonomy" id="298350"/>
    <lineage>
        <taxon>Eukaryota</taxon>
        <taxon>Metazoa</taxon>
        <taxon>Ecdysozoa</taxon>
        <taxon>Nematoda</taxon>
        <taxon>Chromadorea</taxon>
        <taxon>Rhabditida</taxon>
        <taxon>Tylenchina</taxon>
        <taxon>Tylenchomorpha</taxon>
        <taxon>Tylenchoidea</taxon>
        <taxon>Meloidogynidae</taxon>
        <taxon>Meloidogyninae</taxon>
        <taxon>Meloidogyne</taxon>
    </lineage>
</organism>
<name>A0A915ND68_9BILA</name>
<dbReference type="WBParaSite" id="scf7180000417305.g1122">
    <property type="protein sequence ID" value="scf7180000417305.g1122"/>
    <property type="gene ID" value="scf7180000417305.g1122"/>
</dbReference>
<evidence type="ECO:0000256" key="1">
    <source>
        <dbReference type="SAM" id="MobiDB-lite"/>
    </source>
</evidence>
<sequence>MGNSFSNTNEEPTTTSVQSSSSASSANQNLTTSSLASSSSSSSASPSSSSVINCNESATANKTFLFPIKFANKDEEEKFENLPFKDQLLFRQKIAMANKSKMPHPLMNVLPNNQSYLNNINIYPTNVVPDTPSMYSSNKIEALNRQKKRQISIMEQEILKKLDRNLKEGDEKQIETFSILLASKRNLVINSVLDVSENAIGILNKEVQDAEKKHNQKVKINENRKNALVIGAKKEIGYKTKIIDDLFKDRFAKEKDALLVFNKEIERTVKDMVEEVCWLDDDWLDDLDDWQDEDDSPKTKKAKTQ</sequence>
<dbReference type="AlphaFoldDB" id="A0A915ND68"/>
<dbReference type="Proteomes" id="UP000887560">
    <property type="component" value="Unplaced"/>
</dbReference>